<evidence type="ECO:0000313" key="2">
    <source>
        <dbReference type="Proteomes" id="UP000008022"/>
    </source>
</evidence>
<dbReference type="Proteomes" id="UP000008022">
    <property type="component" value="Unassembled WGS sequence"/>
</dbReference>
<dbReference type="EnsemblPlants" id="ORUFI09G00980.1">
    <property type="protein sequence ID" value="ORUFI09G00980.1"/>
    <property type="gene ID" value="ORUFI09G00980"/>
</dbReference>
<proteinExistence type="predicted"/>
<dbReference type="HOGENOM" id="CLU_2816960_0_0_1"/>
<dbReference type="AlphaFoldDB" id="A0A0E0QMY1"/>
<dbReference type="Gramene" id="ORUFI09G00980.1">
    <property type="protein sequence ID" value="ORUFI09G00980.1"/>
    <property type="gene ID" value="ORUFI09G00980"/>
</dbReference>
<name>A0A0E0QMY1_ORYRU</name>
<organism evidence="1 2">
    <name type="scientific">Oryza rufipogon</name>
    <name type="common">Brownbeard rice</name>
    <name type="synonym">Asian wild rice</name>
    <dbReference type="NCBI Taxonomy" id="4529"/>
    <lineage>
        <taxon>Eukaryota</taxon>
        <taxon>Viridiplantae</taxon>
        <taxon>Streptophyta</taxon>
        <taxon>Embryophyta</taxon>
        <taxon>Tracheophyta</taxon>
        <taxon>Spermatophyta</taxon>
        <taxon>Magnoliopsida</taxon>
        <taxon>Liliopsida</taxon>
        <taxon>Poales</taxon>
        <taxon>Poaceae</taxon>
        <taxon>BOP clade</taxon>
        <taxon>Oryzoideae</taxon>
        <taxon>Oryzeae</taxon>
        <taxon>Oryzinae</taxon>
        <taxon>Oryza</taxon>
    </lineage>
</organism>
<keyword evidence="2" id="KW-1185">Reference proteome</keyword>
<evidence type="ECO:0000313" key="1">
    <source>
        <dbReference type="EnsemblPlants" id="ORUFI09G00980.1"/>
    </source>
</evidence>
<reference evidence="2" key="1">
    <citation type="submission" date="2013-06" db="EMBL/GenBank/DDBJ databases">
        <authorList>
            <person name="Zhao Q."/>
        </authorList>
    </citation>
    <scope>NUCLEOTIDE SEQUENCE</scope>
    <source>
        <strain evidence="2">cv. W1943</strain>
    </source>
</reference>
<accession>A0A0E0QMY1</accession>
<protein>
    <submittedName>
        <fullName evidence="1">Uncharacterized protein</fullName>
    </submittedName>
</protein>
<sequence>MKRQQLTTLPMGHLGDGVPWPWRRFLLSESIGRSCLWTWCHRPSRHFLGVDPSTWLHMVCDDGGDPP</sequence>
<reference evidence="1" key="2">
    <citation type="submission" date="2015-06" db="UniProtKB">
        <authorList>
            <consortium name="EnsemblPlants"/>
        </authorList>
    </citation>
    <scope>IDENTIFICATION</scope>
</reference>